<proteinExistence type="predicted"/>
<evidence type="ECO:0000256" key="1">
    <source>
        <dbReference type="SAM" id="MobiDB-lite"/>
    </source>
</evidence>
<feature type="region of interest" description="Disordered" evidence="1">
    <location>
        <begin position="26"/>
        <end position="95"/>
    </location>
</feature>
<dbReference type="Proteomes" id="UP001066276">
    <property type="component" value="Chromosome 2_1"/>
</dbReference>
<dbReference type="AlphaFoldDB" id="A0AAV7VE27"/>
<gene>
    <name evidence="2" type="ORF">NDU88_003711</name>
</gene>
<evidence type="ECO:0000313" key="2">
    <source>
        <dbReference type="EMBL" id="KAJ1199879.1"/>
    </source>
</evidence>
<comment type="caution">
    <text evidence="2">The sequence shown here is derived from an EMBL/GenBank/DDBJ whole genome shotgun (WGS) entry which is preliminary data.</text>
</comment>
<accession>A0AAV7VE27</accession>
<organism evidence="2 3">
    <name type="scientific">Pleurodeles waltl</name>
    <name type="common">Iberian ribbed newt</name>
    <dbReference type="NCBI Taxonomy" id="8319"/>
    <lineage>
        <taxon>Eukaryota</taxon>
        <taxon>Metazoa</taxon>
        <taxon>Chordata</taxon>
        <taxon>Craniata</taxon>
        <taxon>Vertebrata</taxon>
        <taxon>Euteleostomi</taxon>
        <taxon>Amphibia</taxon>
        <taxon>Batrachia</taxon>
        <taxon>Caudata</taxon>
        <taxon>Salamandroidea</taxon>
        <taxon>Salamandridae</taxon>
        <taxon>Pleurodelinae</taxon>
        <taxon>Pleurodeles</taxon>
    </lineage>
</organism>
<dbReference type="EMBL" id="JANPWB010000003">
    <property type="protein sequence ID" value="KAJ1199879.1"/>
    <property type="molecule type" value="Genomic_DNA"/>
</dbReference>
<keyword evidence="3" id="KW-1185">Reference proteome</keyword>
<protein>
    <submittedName>
        <fullName evidence="2">Uncharacterized protein</fullName>
    </submittedName>
</protein>
<reference evidence="2" key="1">
    <citation type="journal article" date="2022" name="bioRxiv">
        <title>Sequencing and chromosome-scale assembly of the giantPleurodeles waltlgenome.</title>
        <authorList>
            <person name="Brown T."/>
            <person name="Elewa A."/>
            <person name="Iarovenko S."/>
            <person name="Subramanian E."/>
            <person name="Araus A.J."/>
            <person name="Petzold A."/>
            <person name="Susuki M."/>
            <person name="Suzuki K.-i.T."/>
            <person name="Hayashi T."/>
            <person name="Toyoda A."/>
            <person name="Oliveira C."/>
            <person name="Osipova E."/>
            <person name="Leigh N.D."/>
            <person name="Simon A."/>
            <person name="Yun M.H."/>
        </authorList>
    </citation>
    <scope>NUCLEOTIDE SEQUENCE</scope>
    <source>
        <strain evidence="2">20211129_DDA</strain>
        <tissue evidence="2">Liver</tissue>
    </source>
</reference>
<feature type="compositionally biased region" description="Basic and acidic residues" evidence="1">
    <location>
        <begin position="77"/>
        <end position="95"/>
    </location>
</feature>
<sequence length="95" mass="10585">MHYPRVCYRFDAMTLKAKIPGLARTPQAARMHTASQGANPEAQPRESRLCRNNSEAVLIETKPTRSRRPKHGKSPQGKHESPPGPAVEEKKTASR</sequence>
<evidence type="ECO:0000313" key="3">
    <source>
        <dbReference type="Proteomes" id="UP001066276"/>
    </source>
</evidence>
<name>A0AAV7VE27_PLEWA</name>
<feature type="compositionally biased region" description="Basic residues" evidence="1">
    <location>
        <begin position="64"/>
        <end position="73"/>
    </location>
</feature>